<evidence type="ECO:0000313" key="2">
    <source>
        <dbReference type="Proteomes" id="UP000064243"/>
    </source>
</evidence>
<dbReference type="EMBL" id="LDUG01000036">
    <property type="protein sequence ID" value="KVW94344.1"/>
    <property type="molecule type" value="Genomic_DNA"/>
</dbReference>
<gene>
    <name evidence="1" type="ORF">ABW22_13275</name>
</gene>
<dbReference type="Proteomes" id="UP000064243">
    <property type="component" value="Unassembled WGS sequence"/>
</dbReference>
<dbReference type="STRING" id="1123392.GCA_000376425_02959"/>
<dbReference type="AlphaFoldDB" id="A0A106BKV8"/>
<organism evidence="1 2">
    <name type="scientific">Thiobacillus denitrificans</name>
    <dbReference type="NCBI Taxonomy" id="36861"/>
    <lineage>
        <taxon>Bacteria</taxon>
        <taxon>Pseudomonadati</taxon>
        <taxon>Pseudomonadota</taxon>
        <taxon>Betaproteobacteria</taxon>
        <taxon>Nitrosomonadales</taxon>
        <taxon>Thiobacillaceae</taxon>
        <taxon>Thiobacillus</taxon>
    </lineage>
</organism>
<protein>
    <submittedName>
        <fullName evidence="1">Uncharacterized protein</fullName>
    </submittedName>
</protein>
<reference evidence="1 2" key="1">
    <citation type="journal article" date="2015" name="Appl. Environ. Microbiol.">
        <title>Aerobic and Anaerobic Thiosulfate Oxidation by a Cold-Adapted, Subglacial Chemoautotroph.</title>
        <authorList>
            <person name="Harrold Z.R."/>
            <person name="Skidmore M.L."/>
            <person name="Hamilton T.L."/>
            <person name="Desch L."/>
            <person name="Amada K."/>
            <person name="van Gelder W."/>
            <person name="Glover K."/>
            <person name="Roden E.E."/>
            <person name="Boyd E.S."/>
        </authorList>
    </citation>
    <scope>NUCLEOTIDE SEQUENCE [LARGE SCALE GENOMIC DNA]</scope>
    <source>
        <strain evidence="1 2">RG</strain>
    </source>
</reference>
<proteinExistence type="predicted"/>
<dbReference type="SUPFAM" id="SSF52540">
    <property type="entry name" value="P-loop containing nucleoside triphosphate hydrolases"/>
    <property type="match status" value="1"/>
</dbReference>
<dbReference type="PATRIC" id="fig|36861.3.peg.2444"/>
<dbReference type="OrthoDB" id="8563327at2"/>
<accession>A0A106BKV8</accession>
<comment type="caution">
    <text evidence="1">The sequence shown here is derived from an EMBL/GenBank/DDBJ whole genome shotgun (WGS) entry which is preliminary data.</text>
</comment>
<dbReference type="RefSeq" id="WP_059757538.1">
    <property type="nucleotide sequence ID" value="NZ_LDUG01000036.1"/>
</dbReference>
<keyword evidence="2" id="KW-1185">Reference proteome</keyword>
<sequence>MAAVAVLPDDVARVALDLPLRANLSALENIALIPLYQRHYNAVESTRQAQAMLDQLDHTEIALLRDSDMTPAQRFVTKLARALILKRPRLVIDRPGAMLYDVPYPAFIDQLASQADMTGTWEIYDFSWNQVLYNQALHSE</sequence>
<name>A0A106BKV8_THIDE</name>
<evidence type="ECO:0000313" key="1">
    <source>
        <dbReference type="EMBL" id="KVW94344.1"/>
    </source>
</evidence>
<dbReference type="InterPro" id="IPR027417">
    <property type="entry name" value="P-loop_NTPase"/>
</dbReference>